<dbReference type="Proteomes" id="UP000187609">
    <property type="component" value="Unassembled WGS sequence"/>
</dbReference>
<dbReference type="GO" id="GO:0000779">
    <property type="term" value="C:condensed chromosome, centromeric region"/>
    <property type="evidence" value="ECO:0007669"/>
    <property type="project" value="TreeGrafter"/>
</dbReference>
<sequence>MAMASQFKIPLRSLLSPSQIEEFSKAMPTLVQLMASSSASNVESTILLLMRCRQFQIDDSEDCLRKMYFHKTKQFMKLLIVGALVSRGDITTSTVCSRTIFGTSFYYE</sequence>
<gene>
    <name evidence="1" type="ORF">A4A49_36185</name>
</gene>
<protein>
    <submittedName>
        <fullName evidence="1">Uncharacterized protein</fullName>
    </submittedName>
</protein>
<dbReference type="GO" id="GO:0007076">
    <property type="term" value="P:mitotic chromosome condensation"/>
    <property type="evidence" value="ECO:0007669"/>
    <property type="project" value="InterPro"/>
</dbReference>
<accession>A0A1J6K8X2</accession>
<dbReference type="AlphaFoldDB" id="A0A1J6K8X2"/>
<dbReference type="InterPro" id="IPR026971">
    <property type="entry name" value="CND1/NCAPD3"/>
</dbReference>
<name>A0A1J6K8X2_NICAT</name>
<organism evidence="1 2">
    <name type="scientific">Nicotiana attenuata</name>
    <name type="common">Coyote tobacco</name>
    <dbReference type="NCBI Taxonomy" id="49451"/>
    <lineage>
        <taxon>Eukaryota</taxon>
        <taxon>Viridiplantae</taxon>
        <taxon>Streptophyta</taxon>
        <taxon>Embryophyta</taxon>
        <taxon>Tracheophyta</taxon>
        <taxon>Spermatophyta</taxon>
        <taxon>Magnoliopsida</taxon>
        <taxon>eudicotyledons</taxon>
        <taxon>Gunneridae</taxon>
        <taxon>Pentapetalae</taxon>
        <taxon>asterids</taxon>
        <taxon>lamiids</taxon>
        <taxon>Solanales</taxon>
        <taxon>Solanaceae</taxon>
        <taxon>Nicotianoideae</taxon>
        <taxon>Nicotianeae</taxon>
        <taxon>Nicotiana</taxon>
    </lineage>
</organism>
<proteinExistence type="predicted"/>
<dbReference type="GO" id="GO:0042393">
    <property type="term" value="F:histone binding"/>
    <property type="evidence" value="ECO:0007669"/>
    <property type="project" value="TreeGrafter"/>
</dbReference>
<evidence type="ECO:0000313" key="2">
    <source>
        <dbReference type="Proteomes" id="UP000187609"/>
    </source>
</evidence>
<dbReference type="GO" id="GO:0000796">
    <property type="term" value="C:condensin complex"/>
    <property type="evidence" value="ECO:0007669"/>
    <property type="project" value="TreeGrafter"/>
</dbReference>
<evidence type="ECO:0000313" key="1">
    <source>
        <dbReference type="EMBL" id="OIT21440.1"/>
    </source>
</evidence>
<dbReference type="PANTHER" id="PTHR14222:SF2">
    <property type="entry name" value="CONDENSIN COMPLEX SUBUNIT 1"/>
    <property type="match status" value="1"/>
</dbReference>
<keyword evidence="2" id="KW-1185">Reference proteome</keyword>
<comment type="caution">
    <text evidence="1">The sequence shown here is derived from an EMBL/GenBank/DDBJ whole genome shotgun (WGS) entry which is preliminary data.</text>
</comment>
<dbReference type="SMR" id="A0A1J6K8X2"/>
<dbReference type="PANTHER" id="PTHR14222">
    <property type="entry name" value="CONDENSIN"/>
    <property type="match status" value="1"/>
</dbReference>
<dbReference type="GO" id="GO:0010032">
    <property type="term" value="P:meiotic chromosome condensation"/>
    <property type="evidence" value="ECO:0007669"/>
    <property type="project" value="TreeGrafter"/>
</dbReference>
<dbReference type="EMBL" id="MJEQ01004340">
    <property type="protein sequence ID" value="OIT21440.1"/>
    <property type="molecule type" value="Genomic_DNA"/>
</dbReference>
<reference evidence="1" key="1">
    <citation type="submission" date="2016-11" db="EMBL/GenBank/DDBJ databases">
        <title>The genome of Nicotiana attenuata.</title>
        <authorList>
            <person name="Xu S."/>
            <person name="Brockmoeller T."/>
            <person name="Gaquerel E."/>
            <person name="Navarro A."/>
            <person name="Kuhl H."/>
            <person name="Gase K."/>
            <person name="Ling Z."/>
            <person name="Zhou W."/>
            <person name="Kreitzer C."/>
            <person name="Stanke M."/>
            <person name="Tang H."/>
            <person name="Lyons E."/>
            <person name="Pandey P."/>
            <person name="Pandey S.P."/>
            <person name="Timmermann B."/>
            <person name="Baldwin I.T."/>
        </authorList>
    </citation>
    <scope>NUCLEOTIDE SEQUENCE [LARGE SCALE GENOMIC DNA]</scope>
    <source>
        <strain evidence="1">UT</strain>
    </source>
</reference>
<dbReference type="Gramene" id="OIT21440">
    <property type="protein sequence ID" value="OIT21440"/>
    <property type="gene ID" value="A4A49_36185"/>
</dbReference>
<dbReference type="STRING" id="49451.A0A1J6K8X2"/>